<sequence length="23" mass="2656">MKFGLLVQKKTKKIQVQVSTTCF</sequence>
<evidence type="ECO:0000313" key="1">
    <source>
        <dbReference type="EMBL" id="MBX59643.1"/>
    </source>
</evidence>
<dbReference type="EMBL" id="GGEC01079159">
    <property type="protein sequence ID" value="MBX59643.1"/>
    <property type="molecule type" value="Transcribed_RNA"/>
</dbReference>
<reference evidence="1" key="1">
    <citation type="submission" date="2018-02" db="EMBL/GenBank/DDBJ databases">
        <title>Rhizophora mucronata_Transcriptome.</title>
        <authorList>
            <person name="Meera S.P."/>
            <person name="Sreeshan A."/>
            <person name="Augustine A."/>
        </authorList>
    </citation>
    <scope>NUCLEOTIDE SEQUENCE</scope>
    <source>
        <tissue evidence="1">Leaf</tissue>
    </source>
</reference>
<name>A0A2P2PY89_RHIMU</name>
<accession>A0A2P2PY89</accession>
<protein>
    <submittedName>
        <fullName evidence="1">Uncharacterized protein</fullName>
    </submittedName>
</protein>
<proteinExistence type="predicted"/>
<organism evidence="1">
    <name type="scientific">Rhizophora mucronata</name>
    <name type="common">Asiatic mangrove</name>
    <dbReference type="NCBI Taxonomy" id="61149"/>
    <lineage>
        <taxon>Eukaryota</taxon>
        <taxon>Viridiplantae</taxon>
        <taxon>Streptophyta</taxon>
        <taxon>Embryophyta</taxon>
        <taxon>Tracheophyta</taxon>
        <taxon>Spermatophyta</taxon>
        <taxon>Magnoliopsida</taxon>
        <taxon>eudicotyledons</taxon>
        <taxon>Gunneridae</taxon>
        <taxon>Pentapetalae</taxon>
        <taxon>rosids</taxon>
        <taxon>fabids</taxon>
        <taxon>Malpighiales</taxon>
        <taxon>Rhizophoraceae</taxon>
        <taxon>Rhizophora</taxon>
    </lineage>
</organism>
<dbReference type="AlphaFoldDB" id="A0A2P2PY89"/>